<proteinExistence type="predicted"/>
<organism evidence="3 4">
    <name type="scientific">Aureimonas pseudogalii</name>
    <dbReference type="NCBI Taxonomy" id="1744844"/>
    <lineage>
        <taxon>Bacteria</taxon>
        <taxon>Pseudomonadati</taxon>
        <taxon>Pseudomonadota</taxon>
        <taxon>Alphaproteobacteria</taxon>
        <taxon>Hyphomicrobiales</taxon>
        <taxon>Aurantimonadaceae</taxon>
        <taxon>Aureimonas</taxon>
    </lineage>
</organism>
<dbReference type="Pfam" id="PF00583">
    <property type="entry name" value="Acetyltransf_1"/>
    <property type="match status" value="1"/>
</dbReference>
<dbReference type="PROSITE" id="PS51186">
    <property type="entry name" value="GNAT"/>
    <property type="match status" value="1"/>
</dbReference>
<protein>
    <submittedName>
        <fullName evidence="3">Putative GNAT family N-acyltransferase</fullName>
    </submittedName>
</protein>
<evidence type="ECO:0000313" key="4">
    <source>
        <dbReference type="Proteomes" id="UP000542776"/>
    </source>
</evidence>
<accession>A0A7W6H7Y8</accession>
<evidence type="ECO:0000256" key="1">
    <source>
        <dbReference type="SAM" id="MobiDB-lite"/>
    </source>
</evidence>
<comment type="caution">
    <text evidence="3">The sequence shown here is derived from an EMBL/GenBank/DDBJ whole genome shotgun (WGS) entry which is preliminary data.</text>
</comment>
<name>A0A7W6H7Y8_9HYPH</name>
<keyword evidence="3" id="KW-0808">Transferase</keyword>
<reference evidence="3 4" key="1">
    <citation type="submission" date="2020-08" db="EMBL/GenBank/DDBJ databases">
        <title>Genomic Encyclopedia of Type Strains, Phase IV (KMG-IV): sequencing the most valuable type-strain genomes for metagenomic binning, comparative biology and taxonomic classification.</title>
        <authorList>
            <person name="Goeker M."/>
        </authorList>
    </citation>
    <scope>NUCLEOTIDE SEQUENCE [LARGE SCALE GENOMIC DNA]</scope>
    <source>
        <strain evidence="3 4">DSM 102238</strain>
    </source>
</reference>
<sequence>MAASENANESNSSDRRNEKRRYERGLNADGTGLVIVHGMDDFLKMAVVRAAVYMGEKAFAYAQQFDGNDFAATHLLYSKKHEPAGCIRIRFFGEFAKMERLAVRKEFRTSRIAFELVRAAVDLCRAKGYTKLYGHASEDVLDFWLHFGFKIRNEGETFELASWSLIEMEEDVEPFSDAVRIGNDPVRTIRPEGQWDEPCALERPSTLR</sequence>
<feature type="region of interest" description="Disordered" evidence="1">
    <location>
        <begin position="1"/>
        <end position="22"/>
    </location>
</feature>
<feature type="compositionally biased region" description="Basic and acidic residues" evidence="1">
    <location>
        <begin position="12"/>
        <end position="22"/>
    </location>
</feature>
<dbReference type="RefSeq" id="WP_183201650.1">
    <property type="nucleotide sequence ID" value="NZ_JACIEK010000015.1"/>
</dbReference>
<keyword evidence="4" id="KW-1185">Reference proteome</keyword>
<feature type="domain" description="N-acetyltransferase" evidence="2">
    <location>
        <begin position="33"/>
        <end position="173"/>
    </location>
</feature>
<gene>
    <name evidence="3" type="ORF">GGR04_003967</name>
</gene>
<feature type="compositionally biased region" description="Low complexity" evidence="1">
    <location>
        <begin position="1"/>
        <end position="11"/>
    </location>
</feature>
<dbReference type="SUPFAM" id="SSF55729">
    <property type="entry name" value="Acyl-CoA N-acyltransferases (Nat)"/>
    <property type="match status" value="1"/>
</dbReference>
<dbReference type="CDD" id="cd04301">
    <property type="entry name" value="NAT_SF"/>
    <property type="match status" value="1"/>
</dbReference>
<dbReference type="Proteomes" id="UP000542776">
    <property type="component" value="Unassembled WGS sequence"/>
</dbReference>
<evidence type="ECO:0000313" key="3">
    <source>
        <dbReference type="EMBL" id="MBB4000091.1"/>
    </source>
</evidence>
<dbReference type="GO" id="GO:0016747">
    <property type="term" value="F:acyltransferase activity, transferring groups other than amino-acyl groups"/>
    <property type="evidence" value="ECO:0007669"/>
    <property type="project" value="InterPro"/>
</dbReference>
<dbReference type="Gene3D" id="3.40.630.30">
    <property type="match status" value="1"/>
</dbReference>
<evidence type="ECO:0000259" key="2">
    <source>
        <dbReference type="PROSITE" id="PS51186"/>
    </source>
</evidence>
<dbReference type="EMBL" id="JACIEK010000015">
    <property type="protein sequence ID" value="MBB4000091.1"/>
    <property type="molecule type" value="Genomic_DNA"/>
</dbReference>
<dbReference type="AlphaFoldDB" id="A0A7W6H7Y8"/>
<dbReference type="InterPro" id="IPR000182">
    <property type="entry name" value="GNAT_dom"/>
</dbReference>
<dbReference type="InterPro" id="IPR016181">
    <property type="entry name" value="Acyl_CoA_acyltransferase"/>
</dbReference>
<keyword evidence="3" id="KW-0012">Acyltransferase</keyword>